<keyword evidence="2" id="KW-1185">Reference proteome</keyword>
<reference evidence="1 2" key="1">
    <citation type="submission" date="2023-02" db="EMBL/GenBank/DDBJ databases">
        <title>LHISI_Scaffold_Assembly.</title>
        <authorList>
            <person name="Stuart O.P."/>
            <person name="Cleave R."/>
            <person name="Magrath M.J.L."/>
            <person name="Mikheyev A.S."/>
        </authorList>
    </citation>
    <scope>NUCLEOTIDE SEQUENCE [LARGE SCALE GENOMIC DNA]</scope>
    <source>
        <strain evidence="1">Daus_M_001</strain>
        <tissue evidence="1">Leg muscle</tissue>
    </source>
</reference>
<comment type="caution">
    <text evidence="1">The sequence shown here is derived from an EMBL/GenBank/DDBJ whole genome shotgun (WGS) entry which is preliminary data.</text>
</comment>
<organism evidence="1 2">
    <name type="scientific">Dryococelus australis</name>
    <dbReference type="NCBI Taxonomy" id="614101"/>
    <lineage>
        <taxon>Eukaryota</taxon>
        <taxon>Metazoa</taxon>
        <taxon>Ecdysozoa</taxon>
        <taxon>Arthropoda</taxon>
        <taxon>Hexapoda</taxon>
        <taxon>Insecta</taxon>
        <taxon>Pterygota</taxon>
        <taxon>Neoptera</taxon>
        <taxon>Polyneoptera</taxon>
        <taxon>Phasmatodea</taxon>
        <taxon>Verophasmatodea</taxon>
        <taxon>Anareolatae</taxon>
        <taxon>Phasmatidae</taxon>
        <taxon>Eurycanthinae</taxon>
        <taxon>Dryococelus</taxon>
    </lineage>
</organism>
<protein>
    <submittedName>
        <fullName evidence="1">Uncharacterized protein</fullName>
    </submittedName>
</protein>
<evidence type="ECO:0000313" key="1">
    <source>
        <dbReference type="EMBL" id="KAJ8895771.1"/>
    </source>
</evidence>
<accession>A0ABQ9IGJ1</accession>
<proteinExistence type="predicted"/>
<evidence type="ECO:0000313" key="2">
    <source>
        <dbReference type="Proteomes" id="UP001159363"/>
    </source>
</evidence>
<dbReference type="EMBL" id="JARBHB010000001">
    <property type="protein sequence ID" value="KAJ8895771.1"/>
    <property type="molecule type" value="Genomic_DNA"/>
</dbReference>
<dbReference type="Proteomes" id="UP001159363">
    <property type="component" value="Chromosome 1"/>
</dbReference>
<sequence length="433" mass="48054">MQFVTLSGMLGSRNGLLCHCPTSYGPTLTCLFALVLLFCVPTGKMFFLAFTLDTLVRHTNTCFMFNPPPECDACGTPLLYGQALVTLLIFLTNYAVVHWSDLWVGGGDAVAAGSRHIDLFFWSHAQFGTAWIPRVRCSSRGDSTSGRRPNTLISINTCKPPRRAVQWTSSVAEARQSRVCVQPLCRSPRGAARRRYVQRRRRDGLKDKVTKASKVSLYREQPIHSLAVANTSWNRQSRIVYHTVGSSAGINRLFTIKGLCSCASKVKKRGNDMGDSYTHAWRLIALNAQGVQCFWQAVYDAISDAAPRSYHVRVVNRLASNGHVPTTIRPCFVEQDHEFPPSRPTVQRPSILPSSYEKHCTYFCSPVHSILPVSFSTGVSPLPSVGVLYGFSPSPLEVCCDWLTGYPYPLKGVLWLAEVFHLTKLSQGTFGDP</sequence>
<gene>
    <name evidence="1" type="ORF">PR048_001109</name>
</gene>
<name>A0ABQ9IGJ1_9NEOP</name>